<sequence>MLVKIINDGCGGCGRKKREAANLISFEDISKCNSEELRLLLRENIKKNVSSSLSSISEKLKDHHDYTLLCSDKKLQFIAEADDYCQVEVDDVHCAIFRINLKRTQTTATSASTEGTKVDSTATATAAVKAEIQAVTAANEEKKEEGKPEIKKN</sequence>
<reference evidence="3" key="1">
    <citation type="journal article" date="2014" name="Nat. Genet.">
        <title>Genome of the human hookworm Necator americanus.</title>
        <authorList>
            <person name="Tang Y.T."/>
            <person name="Gao X."/>
            <person name="Rosa B.A."/>
            <person name="Abubucker S."/>
            <person name="Hallsworth-Pepin K."/>
            <person name="Martin J."/>
            <person name="Tyagi R."/>
            <person name="Heizer E."/>
            <person name="Zhang X."/>
            <person name="Bhonagiri-Palsikar V."/>
            <person name="Minx P."/>
            <person name="Warren W.C."/>
            <person name="Wang Q."/>
            <person name="Zhan B."/>
            <person name="Hotez P.J."/>
            <person name="Sternberg P.W."/>
            <person name="Dougall A."/>
            <person name="Gaze S.T."/>
            <person name="Mulvenna J."/>
            <person name="Sotillo J."/>
            <person name="Ranganathan S."/>
            <person name="Rabelo E.M."/>
            <person name="Wilson R.K."/>
            <person name="Felgner P.L."/>
            <person name="Bethony J."/>
            <person name="Hawdon J.M."/>
            <person name="Gasser R.B."/>
            <person name="Loukas A."/>
            <person name="Mitreva M."/>
        </authorList>
    </citation>
    <scope>NUCLEOTIDE SEQUENCE [LARGE SCALE GENOMIC DNA]</scope>
</reference>
<name>W2SQE2_NECAM</name>
<gene>
    <name evidence="2" type="ORF">NECAME_14120</name>
</gene>
<dbReference type="Proteomes" id="UP000053676">
    <property type="component" value="Unassembled WGS sequence"/>
</dbReference>
<proteinExistence type="predicted"/>
<dbReference type="KEGG" id="nai:NECAME_14120"/>
<dbReference type="Pfam" id="PF04155">
    <property type="entry name" value="Ground-like"/>
    <property type="match status" value="1"/>
</dbReference>
<protein>
    <submittedName>
        <fullName evidence="2">Ground-like domain protein</fullName>
    </submittedName>
</protein>
<dbReference type="EMBL" id="KI667102">
    <property type="protein sequence ID" value="ETN71728.1"/>
    <property type="molecule type" value="Genomic_DNA"/>
</dbReference>
<feature type="domain" description="Ground-like" evidence="1">
    <location>
        <begin position="30"/>
        <end position="97"/>
    </location>
</feature>
<accession>W2SQE2</accession>
<keyword evidence="3" id="KW-1185">Reference proteome</keyword>
<dbReference type="OrthoDB" id="5865457at2759"/>
<organism evidence="2 3">
    <name type="scientific">Necator americanus</name>
    <name type="common">Human hookworm</name>
    <dbReference type="NCBI Taxonomy" id="51031"/>
    <lineage>
        <taxon>Eukaryota</taxon>
        <taxon>Metazoa</taxon>
        <taxon>Ecdysozoa</taxon>
        <taxon>Nematoda</taxon>
        <taxon>Chromadorea</taxon>
        <taxon>Rhabditida</taxon>
        <taxon>Rhabditina</taxon>
        <taxon>Rhabditomorpha</taxon>
        <taxon>Strongyloidea</taxon>
        <taxon>Ancylostomatidae</taxon>
        <taxon>Bunostominae</taxon>
        <taxon>Necator</taxon>
    </lineage>
</organism>
<evidence type="ECO:0000313" key="3">
    <source>
        <dbReference type="Proteomes" id="UP000053676"/>
    </source>
</evidence>
<dbReference type="InterPro" id="IPR007284">
    <property type="entry name" value="Ground-like_dom"/>
</dbReference>
<dbReference type="AlphaFoldDB" id="W2SQE2"/>
<dbReference type="OMA" id="CAIFRIN"/>
<dbReference type="STRING" id="51031.W2SQE2"/>
<evidence type="ECO:0000313" key="2">
    <source>
        <dbReference type="EMBL" id="ETN71728.1"/>
    </source>
</evidence>
<evidence type="ECO:0000259" key="1">
    <source>
        <dbReference type="Pfam" id="PF04155"/>
    </source>
</evidence>